<dbReference type="PATRIC" id="fig|1430.6.peg.2055"/>
<gene>
    <name evidence="1" type="ORF">ATN07_33255</name>
</gene>
<name>A0A160LK35_BACTI</name>
<organism evidence="1">
    <name type="scientific">Bacillus thuringiensis subsp. israelensis</name>
    <dbReference type="NCBI Taxonomy" id="1430"/>
    <lineage>
        <taxon>Bacteria</taxon>
        <taxon>Bacillati</taxon>
        <taxon>Bacillota</taxon>
        <taxon>Bacilli</taxon>
        <taxon>Bacillales</taxon>
        <taxon>Bacillaceae</taxon>
        <taxon>Bacillus</taxon>
        <taxon>Bacillus cereus group</taxon>
    </lineage>
</organism>
<accession>A0A160LK35</accession>
<reference evidence="1" key="1">
    <citation type="journal article" date="2017" name="Res. Microbiol.">
        <title>Comparative genomics of extrachromosomal elements in Bacillus thuringiensis subsp. israelensis.</title>
        <authorList>
            <person name="Bolotin A."/>
            <person name="Gillis A."/>
            <person name="Sanchis V."/>
            <person name="Nielsen-LeRoux C."/>
            <person name="Mahillon J."/>
            <person name="Lereclus D."/>
            <person name="Sorokin A."/>
        </authorList>
    </citation>
    <scope>NUCLEOTIDE SEQUENCE</scope>
    <source>
        <strain evidence="1">AM65-52</strain>
        <plasmid evidence="1">pAM65-52-3-235K</plasmid>
    </source>
</reference>
<dbReference type="EMBL" id="CP013278">
    <property type="protein sequence ID" value="AND28580.1"/>
    <property type="molecule type" value="Genomic_DNA"/>
</dbReference>
<proteinExistence type="predicted"/>
<keyword evidence="1" id="KW-0614">Plasmid</keyword>
<sequence length="63" mass="7199">MVQILTDKLVQGGINVLKFINNQGKKVMEMTDNGDVTILNEELKKSFSENSLQETKKEEKENE</sequence>
<geneLocation type="plasmid" evidence="1">
    <name>pAM65-52-3-235K</name>
</geneLocation>
<evidence type="ECO:0000313" key="1">
    <source>
        <dbReference type="EMBL" id="AND28580.1"/>
    </source>
</evidence>
<protein>
    <submittedName>
        <fullName evidence="1">Uncharacterized protein</fullName>
    </submittedName>
</protein>
<dbReference type="AlphaFoldDB" id="A0A160LK35"/>